<dbReference type="PANTHER" id="PTHR38687">
    <property type="entry name" value="CELL DIVISION PROTEIN DEDD-RELATED"/>
    <property type="match status" value="1"/>
</dbReference>
<dbReference type="PROSITE" id="PS51724">
    <property type="entry name" value="SPOR"/>
    <property type="match status" value="1"/>
</dbReference>
<feature type="domain" description="SPOR" evidence="3">
    <location>
        <begin position="217"/>
        <end position="296"/>
    </location>
</feature>
<feature type="region of interest" description="Disordered" evidence="1">
    <location>
        <begin position="68"/>
        <end position="219"/>
    </location>
</feature>
<dbReference type="Proteomes" id="UP001165481">
    <property type="component" value="Unassembled WGS sequence"/>
</dbReference>
<feature type="compositionally biased region" description="Basic and acidic residues" evidence="1">
    <location>
        <begin position="148"/>
        <end position="190"/>
    </location>
</feature>
<evidence type="ECO:0000259" key="3">
    <source>
        <dbReference type="PROSITE" id="PS51724"/>
    </source>
</evidence>
<dbReference type="InterPro" id="IPR036680">
    <property type="entry name" value="SPOR-like_sf"/>
</dbReference>
<evidence type="ECO:0000256" key="2">
    <source>
        <dbReference type="SAM" id="Phobius"/>
    </source>
</evidence>
<dbReference type="Pfam" id="PF05036">
    <property type="entry name" value="SPOR"/>
    <property type="match status" value="1"/>
</dbReference>
<keyword evidence="5" id="KW-1185">Reference proteome</keyword>
<proteinExistence type="predicted"/>
<feature type="region of interest" description="Disordered" evidence="1">
    <location>
        <begin position="1"/>
        <end position="33"/>
    </location>
</feature>
<evidence type="ECO:0000313" key="4">
    <source>
        <dbReference type="EMBL" id="MDL2059453.1"/>
    </source>
</evidence>
<protein>
    <submittedName>
        <fullName evidence="4">SPOR domain-containing protein</fullName>
    </submittedName>
</protein>
<dbReference type="PANTHER" id="PTHR38687:SF1">
    <property type="entry name" value="CELL DIVISION PROTEIN DEDD"/>
    <property type="match status" value="1"/>
</dbReference>
<feature type="compositionally biased region" description="Low complexity" evidence="1">
    <location>
        <begin position="80"/>
        <end position="136"/>
    </location>
</feature>
<dbReference type="InterPro" id="IPR007730">
    <property type="entry name" value="SPOR-like_dom"/>
</dbReference>
<dbReference type="Gene3D" id="3.30.70.1070">
    <property type="entry name" value="Sporulation related repeat"/>
    <property type="match status" value="1"/>
</dbReference>
<feature type="transmembrane region" description="Helical" evidence="2">
    <location>
        <begin position="41"/>
        <end position="60"/>
    </location>
</feature>
<dbReference type="SUPFAM" id="SSF110997">
    <property type="entry name" value="Sporulation related repeat"/>
    <property type="match status" value="1"/>
</dbReference>
<keyword evidence="2" id="KW-1133">Transmembrane helix</keyword>
<sequence>MGFGFWKKKGEGPEDEKRRATPPREAKSPQESDFQVRLRRIAIGAAVLLSALVIAGPFFVSHRAIEAESPAKTEIPPAPSAAASVPSEASAVVKAPETSVPAAPAGAQPMAGSGQGASPQAQAPAAQPAQPAQPQPDVKSPKIASAEDAARAKAKADAEAKARAAEIARQNERAKAALDKKAKEAKKQSEDQLAAAIQRESGRKGAAADARASKDQKAAGGAWTMPLGAFSDPAAAKKVAATARANGVPVSVSTAKSGGKALTRVTAGPFKTRDQAAAAEGRLAMAGLRAGAPRQSK</sequence>
<accession>A0ABT7IM71</accession>
<feature type="compositionally biased region" description="Basic and acidic residues" evidence="1">
    <location>
        <begin position="8"/>
        <end position="33"/>
    </location>
</feature>
<dbReference type="InterPro" id="IPR052521">
    <property type="entry name" value="Cell_div_SPOR-domain"/>
</dbReference>
<comment type="caution">
    <text evidence="4">The sequence shown here is derived from an EMBL/GenBank/DDBJ whole genome shotgun (WGS) entry which is preliminary data.</text>
</comment>
<dbReference type="RefSeq" id="WP_243377514.1">
    <property type="nucleotide sequence ID" value="NZ_JAKZJU020000001.1"/>
</dbReference>
<keyword evidence="2" id="KW-0472">Membrane</keyword>
<organism evidence="4 5">
    <name type="scientific">Mesosutterella faecium</name>
    <dbReference type="NCBI Taxonomy" id="2925194"/>
    <lineage>
        <taxon>Bacteria</taxon>
        <taxon>Pseudomonadati</taxon>
        <taxon>Pseudomonadota</taxon>
        <taxon>Betaproteobacteria</taxon>
        <taxon>Burkholderiales</taxon>
        <taxon>Sutterellaceae</taxon>
        <taxon>Mesosutterella</taxon>
    </lineage>
</organism>
<gene>
    <name evidence="4" type="ORF">MUN46_005845</name>
</gene>
<reference evidence="4" key="1">
    <citation type="submission" date="2023-03" db="EMBL/GenBank/DDBJ databases">
        <title>Mesosutterella sp. nov. isolated from porcine feces.</title>
        <authorList>
            <person name="Yu S."/>
        </authorList>
    </citation>
    <scope>NUCLEOTIDE SEQUENCE</scope>
    <source>
        <strain evidence="4">AGMB02718</strain>
    </source>
</reference>
<evidence type="ECO:0000313" key="5">
    <source>
        <dbReference type="Proteomes" id="UP001165481"/>
    </source>
</evidence>
<keyword evidence="2" id="KW-0812">Transmembrane</keyword>
<name>A0ABT7IM71_9BURK</name>
<evidence type="ECO:0000256" key="1">
    <source>
        <dbReference type="SAM" id="MobiDB-lite"/>
    </source>
</evidence>
<dbReference type="EMBL" id="JAKZJU020000001">
    <property type="protein sequence ID" value="MDL2059453.1"/>
    <property type="molecule type" value="Genomic_DNA"/>
</dbReference>